<reference evidence="2 3" key="1">
    <citation type="submission" date="2019-03" db="EMBL/GenBank/DDBJ databases">
        <title>Draft genome sequences of novel Actinobacteria.</title>
        <authorList>
            <person name="Sahin N."/>
            <person name="Ay H."/>
            <person name="Saygin H."/>
        </authorList>
    </citation>
    <scope>NUCLEOTIDE SEQUENCE [LARGE SCALE GENOMIC DNA]</scope>
    <source>
        <strain evidence="2 3">DSM 45347</strain>
    </source>
</reference>
<dbReference type="SMART" id="SM00530">
    <property type="entry name" value="HTH_XRE"/>
    <property type="match status" value="1"/>
</dbReference>
<proteinExistence type="predicted"/>
<dbReference type="InterPro" id="IPR001387">
    <property type="entry name" value="Cro/C1-type_HTH"/>
</dbReference>
<dbReference type="PROSITE" id="PS50943">
    <property type="entry name" value="HTH_CROC1"/>
    <property type="match status" value="1"/>
</dbReference>
<dbReference type="PANTHER" id="PTHR35010">
    <property type="entry name" value="BLL4672 PROTEIN-RELATED"/>
    <property type="match status" value="1"/>
</dbReference>
<feature type="domain" description="HTH cro/C1-type" evidence="1">
    <location>
        <begin position="36"/>
        <end position="84"/>
    </location>
</feature>
<dbReference type="Pfam" id="PF13560">
    <property type="entry name" value="HTH_31"/>
    <property type="match status" value="1"/>
</dbReference>
<evidence type="ECO:0000313" key="2">
    <source>
        <dbReference type="EMBL" id="TDC13409.1"/>
    </source>
</evidence>
<dbReference type="InterPro" id="IPR010982">
    <property type="entry name" value="Lambda_DNA-bd_dom_sf"/>
</dbReference>
<sequence length="280" mass="30819">MHQAPNLPTLLRAWRARLQPADVGLPFGRHSRRTPGLRREEVAWLAGVSTDYVKRLEQGRAHPSGAVLRALSRTLRLSDEEYELACRLAGHAVERGGGQVPRHLAPSVRRLLDRLNDNPIAVFDATWTLLERNHLWAALTGDPRGHDGRPVNIVRLAFQGGPGRVRHASPQEYRQSLVADLRGAAARYPRDRELADLISELRRSSPEFAQLWAGSAVAHHGNESKTVVHPELGEFELDCDVLTVHGADLRLVVYTASPGSDGADKLRSLTVLAAEVLSAT</sequence>
<dbReference type="InterPro" id="IPR041413">
    <property type="entry name" value="MLTR_LBD"/>
</dbReference>
<dbReference type="GO" id="GO:0003677">
    <property type="term" value="F:DNA binding"/>
    <property type="evidence" value="ECO:0007669"/>
    <property type="project" value="InterPro"/>
</dbReference>
<dbReference type="CDD" id="cd00093">
    <property type="entry name" value="HTH_XRE"/>
    <property type="match status" value="1"/>
</dbReference>
<gene>
    <name evidence="2" type="ORF">E1284_20350</name>
</gene>
<dbReference type="Pfam" id="PF17765">
    <property type="entry name" value="MLTR_LBD"/>
    <property type="match status" value="1"/>
</dbReference>
<dbReference type="Gene3D" id="3.30.450.180">
    <property type="match status" value="1"/>
</dbReference>
<dbReference type="RefSeq" id="WP_131941217.1">
    <property type="nucleotide sequence ID" value="NZ_BAAAMX010000001.1"/>
</dbReference>
<dbReference type="Gene3D" id="1.10.260.40">
    <property type="entry name" value="lambda repressor-like DNA-binding domains"/>
    <property type="match status" value="1"/>
</dbReference>
<evidence type="ECO:0000259" key="1">
    <source>
        <dbReference type="PROSITE" id="PS50943"/>
    </source>
</evidence>
<dbReference type="EMBL" id="SMJW01000101">
    <property type="protein sequence ID" value="TDC13409.1"/>
    <property type="molecule type" value="Genomic_DNA"/>
</dbReference>
<accession>A0A4R4NVD9</accession>
<dbReference type="PANTHER" id="PTHR35010:SF2">
    <property type="entry name" value="BLL4672 PROTEIN"/>
    <property type="match status" value="1"/>
</dbReference>
<keyword evidence="3" id="KW-1185">Reference proteome</keyword>
<dbReference type="OrthoDB" id="4336585at2"/>
<protein>
    <submittedName>
        <fullName evidence="2">XRE family transcriptional regulator</fullName>
    </submittedName>
</protein>
<organism evidence="2 3">
    <name type="scientific">Actinomadura bangladeshensis</name>
    <dbReference type="NCBI Taxonomy" id="453573"/>
    <lineage>
        <taxon>Bacteria</taxon>
        <taxon>Bacillati</taxon>
        <taxon>Actinomycetota</taxon>
        <taxon>Actinomycetes</taxon>
        <taxon>Streptosporangiales</taxon>
        <taxon>Thermomonosporaceae</taxon>
        <taxon>Actinomadura</taxon>
    </lineage>
</organism>
<dbReference type="Proteomes" id="UP000295431">
    <property type="component" value="Unassembled WGS sequence"/>
</dbReference>
<dbReference type="AlphaFoldDB" id="A0A4R4NVD9"/>
<evidence type="ECO:0000313" key="3">
    <source>
        <dbReference type="Proteomes" id="UP000295431"/>
    </source>
</evidence>
<comment type="caution">
    <text evidence="2">The sequence shown here is derived from an EMBL/GenBank/DDBJ whole genome shotgun (WGS) entry which is preliminary data.</text>
</comment>
<name>A0A4R4NVD9_9ACTN</name>
<dbReference type="SUPFAM" id="SSF47413">
    <property type="entry name" value="lambda repressor-like DNA-binding domains"/>
    <property type="match status" value="1"/>
</dbReference>